<dbReference type="EMBL" id="LAZR01000940">
    <property type="protein sequence ID" value="KKN54150.1"/>
    <property type="molecule type" value="Genomic_DNA"/>
</dbReference>
<evidence type="ECO:0000256" key="1">
    <source>
        <dbReference type="SAM" id="MobiDB-lite"/>
    </source>
</evidence>
<gene>
    <name evidence="2" type="ORF">LCGC14_0594990</name>
</gene>
<dbReference type="GO" id="GO:0006260">
    <property type="term" value="P:DNA replication"/>
    <property type="evidence" value="ECO:0007669"/>
    <property type="project" value="InterPro"/>
</dbReference>
<dbReference type="GO" id="GO:0003677">
    <property type="term" value="F:DNA binding"/>
    <property type="evidence" value="ECO:0007669"/>
    <property type="project" value="InterPro"/>
</dbReference>
<proteinExistence type="predicted"/>
<evidence type="ECO:0008006" key="3">
    <source>
        <dbReference type="Google" id="ProtNLM"/>
    </source>
</evidence>
<dbReference type="GO" id="GO:0008270">
    <property type="term" value="F:zinc ion binding"/>
    <property type="evidence" value="ECO:0007669"/>
    <property type="project" value="InterPro"/>
</dbReference>
<feature type="region of interest" description="Disordered" evidence="1">
    <location>
        <begin position="287"/>
        <end position="307"/>
    </location>
</feature>
<dbReference type="Gene3D" id="3.90.580.10">
    <property type="entry name" value="Zinc finger, CHC2-type domain"/>
    <property type="match status" value="1"/>
</dbReference>
<name>A0A0F9RC81_9ZZZZ</name>
<sequence>MNQMTTSSPMEIQQHLRMLHRLGLYAVPGWDGGKLLPGTNQRELSLQPPSLDQILAADYSDGLIILAGTENPFGGFVVAIDVDNGPEYWHDRQMPKGFLYDELGTQNHKRHIFVRTTDRLEGCLNLVVRGTGELVAEIKGLNLSLRSWPTIPPGKPRGYLPMSWPINPAKDPPVGTAKQLAHELAELLSRTLGESVWIKDFDRPRVQGNDHRVVPTSLAHQVDSELESRGCKLRNPSGSGWQSGFCPFHDNTNTRAFSVNLTLGWKCFSTCGSGSIFDLAHKLGLTGSPNRSTRKRNKPSQHKPVNVTWEVRF</sequence>
<organism evidence="2">
    <name type="scientific">marine sediment metagenome</name>
    <dbReference type="NCBI Taxonomy" id="412755"/>
    <lineage>
        <taxon>unclassified sequences</taxon>
        <taxon>metagenomes</taxon>
        <taxon>ecological metagenomes</taxon>
    </lineage>
</organism>
<comment type="caution">
    <text evidence="2">The sequence shown here is derived from an EMBL/GenBank/DDBJ whole genome shotgun (WGS) entry which is preliminary data.</text>
</comment>
<evidence type="ECO:0000313" key="2">
    <source>
        <dbReference type="EMBL" id="KKN54150.1"/>
    </source>
</evidence>
<protein>
    <recommendedName>
        <fullName evidence="3">Zinc finger CHC2-type domain-containing protein</fullName>
    </recommendedName>
</protein>
<dbReference type="AlphaFoldDB" id="A0A0F9RC81"/>
<reference evidence="2" key="1">
    <citation type="journal article" date="2015" name="Nature">
        <title>Complex archaea that bridge the gap between prokaryotes and eukaryotes.</title>
        <authorList>
            <person name="Spang A."/>
            <person name="Saw J.H."/>
            <person name="Jorgensen S.L."/>
            <person name="Zaremba-Niedzwiedzka K."/>
            <person name="Martijn J."/>
            <person name="Lind A.E."/>
            <person name="van Eijk R."/>
            <person name="Schleper C."/>
            <person name="Guy L."/>
            <person name="Ettema T.J."/>
        </authorList>
    </citation>
    <scope>NUCLEOTIDE SEQUENCE</scope>
</reference>
<dbReference type="InterPro" id="IPR036977">
    <property type="entry name" value="DNA_primase_Znf_CHC2"/>
</dbReference>
<accession>A0A0F9RC81</accession>
<feature type="compositionally biased region" description="Basic residues" evidence="1">
    <location>
        <begin position="292"/>
        <end position="301"/>
    </location>
</feature>